<evidence type="ECO:0000256" key="8">
    <source>
        <dbReference type="ARBA" id="ARBA00023204"/>
    </source>
</evidence>
<feature type="compositionally biased region" description="Basic and acidic residues" evidence="10">
    <location>
        <begin position="433"/>
        <end position="462"/>
    </location>
</feature>
<feature type="compositionally biased region" description="Low complexity" evidence="10">
    <location>
        <begin position="544"/>
        <end position="560"/>
    </location>
</feature>
<keyword evidence="3" id="KW-0540">Nuclease</keyword>
<feature type="non-terminal residue" evidence="12">
    <location>
        <position position="1"/>
    </location>
</feature>
<dbReference type="InterPro" id="IPR006084">
    <property type="entry name" value="XPG/Rad2"/>
</dbReference>
<evidence type="ECO:0000256" key="1">
    <source>
        <dbReference type="ARBA" id="ARBA00001946"/>
    </source>
</evidence>
<evidence type="ECO:0000256" key="4">
    <source>
        <dbReference type="ARBA" id="ARBA00022723"/>
    </source>
</evidence>
<dbReference type="SMART" id="SM00484">
    <property type="entry name" value="XPGI"/>
    <property type="match status" value="1"/>
</dbReference>
<evidence type="ECO:0000256" key="5">
    <source>
        <dbReference type="ARBA" id="ARBA00022763"/>
    </source>
</evidence>
<feature type="region of interest" description="Disordered" evidence="10">
    <location>
        <begin position="433"/>
        <end position="472"/>
    </location>
</feature>
<dbReference type="GO" id="GO:0006281">
    <property type="term" value="P:DNA repair"/>
    <property type="evidence" value="ECO:0007669"/>
    <property type="project" value="UniProtKB-KW"/>
</dbReference>
<dbReference type="FunFam" id="1.10.150.20:FF:000011">
    <property type="entry name" value="exonuclease 1"/>
    <property type="match status" value="1"/>
</dbReference>
<evidence type="ECO:0000256" key="3">
    <source>
        <dbReference type="ARBA" id="ARBA00022722"/>
    </source>
</evidence>
<keyword evidence="6" id="KW-0378">Hydrolase</keyword>
<keyword evidence="8" id="KW-0234">DNA repair</keyword>
<evidence type="ECO:0000256" key="10">
    <source>
        <dbReference type="SAM" id="MobiDB-lite"/>
    </source>
</evidence>
<dbReference type="OrthoDB" id="26491at2759"/>
<dbReference type="GO" id="GO:0046872">
    <property type="term" value="F:metal ion binding"/>
    <property type="evidence" value="ECO:0007669"/>
    <property type="project" value="UniProtKB-KW"/>
</dbReference>
<dbReference type="GO" id="GO:0003677">
    <property type="term" value="F:DNA binding"/>
    <property type="evidence" value="ECO:0007669"/>
    <property type="project" value="InterPro"/>
</dbReference>
<keyword evidence="4" id="KW-0479">Metal-binding</keyword>
<dbReference type="GO" id="GO:0005634">
    <property type="term" value="C:nucleus"/>
    <property type="evidence" value="ECO:0007669"/>
    <property type="project" value="UniProtKB-SubCell"/>
</dbReference>
<dbReference type="Proteomes" id="UP000023152">
    <property type="component" value="Unassembled WGS sequence"/>
</dbReference>
<feature type="region of interest" description="Disordered" evidence="10">
    <location>
        <begin position="283"/>
        <end position="313"/>
    </location>
</feature>
<dbReference type="InterPro" id="IPR029060">
    <property type="entry name" value="PIN-like_dom_sf"/>
</dbReference>
<feature type="region of interest" description="Disordered" evidence="10">
    <location>
        <begin position="697"/>
        <end position="724"/>
    </location>
</feature>
<dbReference type="AlphaFoldDB" id="X6NYN0"/>
<feature type="domain" description="XPG-I" evidence="11">
    <location>
        <begin position="3"/>
        <end position="78"/>
    </location>
</feature>
<comment type="caution">
    <text evidence="12">The sequence shown here is derived from an EMBL/GenBank/DDBJ whole genome shotgun (WGS) entry which is preliminary data.</text>
</comment>
<dbReference type="PANTHER" id="PTHR11081:SF65">
    <property type="entry name" value="DNA DAMAGE-INDUCIBLE PROTEIN DIN7-RELATED"/>
    <property type="match status" value="1"/>
</dbReference>
<evidence type="ECO:0000313" key="13">
    <source>
        <dbReference type="Proteomes" id="UP000023152"/>
    </source>
</evidence>
<proteinExistence type="predicted"/>
<evidence type="ECO:0000256" key="6">
    <source>
        <dbReference type="ARBA" id="ARBA00022801"/>
    </source>
</evidence>
<accession>X6NYN0</accession>
<evidence type="ECO:0000259" key="11">
    <source>
        <dbReference type="SMART" id="SM00484"/>
    </source>
</evidence>
<dbReference type="Gene3D" id="1.10.150.20">
    <property type="entry name" value="5' to 3' exonuclease, C-terminal subdomain"/>
    <property type="match status" value="1"/>
</dbReference>
<dbReference type="Gene3D" id="3.40.50.1010">
    <property type="entry name" value="5'-nuclease"/>
    <property type="match status" value="1"/>
</dbReference>
<comment type="subcellular location">
    <subcellularLocation>
        <location evidence="2">Nucleus</location>
    </subcellularLocation>
</comment>
<name>X6NYN0_RETFI</name>
<dbReference type="Pfam" id="PF00867">
    <property type="entry name" value="XPG_I"/>
    <property type="match status" value="1"/>
</dbReference>
<comment type="cofactor">
    <cofactor evidence="1">
        <name>Mg(2+)</name>
        <dbReference type="ChEBI" id="CHEBI:18420"/>
    </cofactor>
</comment>
<evidence type="ECO:0000256" key="2">
    <source>
        <dbReference type="ARBA" id="ARBA00004123"/>
    </source>
</evidence>
<evidence type="ECO:0000313" key="12">
    <source>
        <dbReference type="EMBL" id="ETO30367.1"/>
    </source>
</evidence>
<evidence type="ECO:0000256" key="7">
    <source>
        <dbReference type="ARBA" id="ARBA00022842"/>
    </source>
</evidence>
<dbReference type="PANTHER" id="PTHR11081">
    <property type="entry name" value="FLAP ENDONUCLEASE FAMILY MEMBER"/>
    <property type="match status" value="1"/>
</dbReference>
<dbReference type="SUPFAM" id="SSF47807">
    <property type="entry name" value="5' to 3' exonuclease, C-terminal subdomain"/>
    <property type="match status" value="1"/>
</dbReference>
<feature type="compositionally biased region" description="Basic and acidic residues" evidence="10">
    <location>
        <begin position="298"/>
        <end position="307"/>
    </location>
</feature>
<evidence type="ECO:0000256" key="9">
    <source>
        <dbReference type="ARBA" id="ARBA00023242"/>
    </source>
</evidence>
<dbReference type="InterPro" id="IPR019974">
    <property type="entry name" value="XPG_CS"/>
</dbReference>
<reference evidence="12 13" key="1">
    <citation type="journal article" date="2013" name="Curr. Biol.">
        <title>The Genome of the Foraminiferan Reticulomyxa filosa.</title>
        <authorList>
            <person name="Glockner G."/>
            <person name="Hulsmann N."/>
            <person name="Schleicher M."/>
            <person name="Noegel A.A."/>
            <person name="Eichinger L."/>
            <person name="Gallinger C."/>
            <person name="Pawlowski J."/>
            <person name="Sierra R."/>
            <person name="Euteneuer U."/>
            <person name="Pillet L."/>
            <person name="Moustafa A."/>
            <person name="Platzer M."/>
            <person name="Groth M."/>
            <person name="Szafranski K."/>
            <person name="Schliwa M."/>
        </authorList>
    </citation>
    <scope>NUCLEOTIDE SEQUENCE [LARGE SCALE GENOMIC DNA]</scope>
</reference>
<gene>
    <name evidence="12" type="ORF">RFI_06751</name>
</gene>
<dbReference type="EMBL" id="ASPP01005515">
    <property type="protein sequence ID" value="ETO30367.1"/>
    <property type="molecule type" value="Genomic_DNA"/>
</dbReference>
<keyword evidence="7" id="KW-0460">Magnesium</keyword>
<dbReference type="PROSITE" id="PS00842">
    <property type="entry name" value="XPG_2"/>
    <property type="match status" value="1"/>
</dbReference>
<dbReference type="PRINTS" id="PR00853">
    <property type="entry name" value="XPGRADSUPER"/>
</dbReference>
<sequence length="874" mass="99582">ILKELNVEYIVAPYEADAQLAYLYQTRKISAVISEDSDLLVFGVGKVKKRKQAENGRCLFDKEKIHPTNSKVLFKWKRAEGKGDEIVLQNLGSNRSLKFANWTHDMFVDMCILSGCDYLVSIPGIGIKTAHQLISKHGNYQKVVQQLRSEGKIKIPENYPELFQKAKWSFRHQTVYDKELKRLVHLNPLPVDLGNQDIFFLGPMFENETAQKIAEGLMDPITKCLFEDSASKLCSALPHTTEDELVTRRQSLGTVGPKKKRRNRASCEQKIQNNTLEKYCERRKSNISSKSIPNPRASQEKANDGYEKCSPSPPPPVLVLEKEYLKRLEQFKGNIDASETNPKHGRCSAVSLQMQKNENNEEVVITSQKESQLFQPLFHSPKNEYHGKAMALFDLQPVSTGKEIIATNFQAETDNQKLNFSKIKEMEKEKVAQMGTKHTEKQMYNSRPEKPTKRKFSQHEINDNDNDSSSYHADLDMLVHEESRRKRKRSSFESPFVNRDASPLLTNVHTREIPRAALDLDSFRNEIARTDLATNPVQVKDMQQKQQNENHSSSSSNLSNVLKGVLNETSYGNAKKIPTPVDDKVSVGISSCHNTQVSGALSASICDTSFKVQGNTNNNQESNNVIQNNILIPETPDSENGSAIHGGLPYDTNYINNHNLEMWQKHNALRQAYTMKQDEIMSNQMEMNYFTRGDFELTVPDSPNSNTNRNDEKQNNWQVNGTDDGDAELVSLEVVKPARTTGNDYINEALQQDEYRNFLTLKNTMMDTSRIQLHSRAKTKEEQTNVIKLPCSPPPIGNETQEQIRTAEIDNTWTERIGYAHKPQSPMTALLFKKTFTKQRKSSRYTLFLLLKLLEAFLKLGLRGTLKFLQLYFT</sequence>
<dbReference type="InterPro" id="IPR006086">
    <property type="entry name" value="XPG-I_dom"/>
</dbReference>
<keyword evidence="9" id="KW-0539">Nucleus</keyword>
<feature type="region of interest" description="Disordered" evidence="10">
    <location>
        <begin position="248"/>
        <end position="268"/>
    </location>
</feature>
<dbReference type="CDD" id="cd09901">
    <property type="entry name" value="H3TH_FEN1-like"/>
    <property type="match status" value="1"/>
</dbReference>
<keyword evidence="13" id="KW-1185">Reference proteome</keyword>
<dbReference type="GO" id="GO:0017108">
    <property type="term" value="F:5'-flap endonuclease activity"/>
    <property type="evidence" value="ECO:0007669"/>
    <property type="project" value="TreeGrafter"/>
</dbReference>
<keyword evidence="5" id="KW-0227">DNA damage</keyword>
<dbReference type="SMART" id="SM00279">
    <property type="entry name" value="HhH2"/>
    <property type="match status" value="1"/>
</dbReference>
<dbReference type="SUPFAM" id="SSF88723">
    <property type="entry name" value="PIN domain-like"/>
    <property type="match status" value="1"/>
</dbReference>
<organism evidence="12 13">
    <name type="scientific">Reticulomyxa filosa</name>
    <dbReference type="NCBI Taxonomy" id="46433"/>
    <lineage>
        <taxon>Eukaryota</taxon>
        <taxon>Sar</taxon>
        <taxon>Rhizaria</taxon>
        <taxon>Retaria</taxon>
        <taxon>Foraminifera</taxon>
        <taxon>Monothalamids</taxon>
        <taxon>Reticulomyxidae</taxon>
        <taxon>Reticulomyxa</taxon>
    </lineage>
</organism>
<feature type="region of interest" description="Disordered" evidence="10">
    <location>
        <begin position="534"/>
        <end position="560"/>
    </location>
</feature>
<protein>
    <recommendedName>
        <fullName evidence="11">XPG-I domain-containing protein</fullName>
    </recommendedName>
</protein>
<dbReference type="InterPro" id="IPR008918">
    <property type="entry name" value="HhH2"/>
</dbReference>
<dbReference type="InterPro" id="IPR036279">
    <property type="entry name" value="5-3_exonuclease_C_sf"/>
</dbReference>